<feature type="region of interest" description="Disordered" evidence="2">
    <location>
        <begin position="435"/>
        <end position="465"/>
    </location>
</feature>
<reference evidence="4" key="1">
    <citation type="submission" date="2020-11" db="EMBL/GenBank/DDBJ databases">
        <authorList>
            <consortium name="DOE Joint Genome Institute"/>
            <person name="Ahrendt S."/>
            <person name="Riley R."/>
            <person name="Andreopoulos W."/>
            <person name="Labutti K."/>
            <person name="Pangilinan J."/>
            <person name="Ruiz-Duenas F.J."/>
            <person name="Barrasa J.M."/>
            <person name="Sanchez-Garcia M."/>
            <person name="Camarero S."/>
            <person name="Miyauchi S."/>
            <person name="Serrano A."/>
            <person name="Linde D."/>
            <person name="Babiker R."/>
            <person name="Drula E."/>
            <person name="Ayuso-Fernandez I."/>
            <person name="Pacheco R."/>
            <person name="Padilla G."/>
            <person name="Ferreira P."/>
            <person name="Barriuso J."/>
            <person name="Kellner H."/>
            <person name="Castanera R."/>
            <person name="Alfaro M."/>
            <person name="Ramirez L."/>
            <person name="Pisabarro A.G."/>
            <person name="Kuo A."/>
            <person name="Tritt A."/>
            <person name="Lipzen A."/>
            <person name="He G."/>
            <person name="Yan M."/>
            <person name="Ng V."/>
            <person name="Cullen D."/>
            <person name="Martin F."/>
            <person name="Rosso M.-N."/>
            <person name="Henrissat B."/>
            <person name="Hibbett D."/>
            <person name="Martinez A.T."/>
            <person name="Grigoriev I.V."/>
        </authorList>
    </citation>
    <scope>NUCLEOTIDE SEQUENCE</scope>
    <source>
        <strain evidence="4">CIRM-BRFM 674</strain>
    </source>
</reference>
<dbReference type="PANTHER" id="PTHR23322:SF1">
    <property type="entry name" value="FAS-ASSOCIATED FACTOR 2"/>
    <property type="match status" value="1"/>
</dbReference>
<name>A0A9P5Z2T1_9AGAR</name>
<dbReference type="Gene3D" id="3.40.30.10">
    <property type="entry name" value="Glutaredoxin"/>
    <property type="match status" value="1"/>
</dbReference>
<keyword evidence="1" id="KW-0175">Coiled coil</keyword>
<evidence type="ECO:0000313" key="4">
    <source>
        <dbReference type="EMBL" id="KAF9479801.1"/>
    </source>
</evidence>
<dbReference type="Gene3D" id="1.10.8.10">
    <property type="entry name" value="DNA helicase RuvA subunit, C-terminal domain"/>
    <property type="match status" value="1"/>
</dbReference>
<sequence>MDALDEEQRHAVRQLQELTNATDVDAATNVLASVDWDVHRAAELIFGHGGPTASTSASTRDVEVEEIEMREYPAAGETARMLPFEVDDSQQGSGPRYRPTQHHQNPLAPTATALAALFTRPLFTLIAVPLHVLSGIVRFIFGFLRVPVPQIRFAGLSFLPRGALGLAGGGGGGGAGAGLGGPERWVRELEEETGAVCVGRAVVPLGVASAVDGAGSSSGSGLTARSAGVGGQGGLRLEEGRKYLPDFLMGTYEEFLRTCQREAKVGCVVLVSAEHDDVAEFKRSTLTDPAFVKILYENEILVWGGDVRDQDAWSASEKLQATTYPFVAFVALQPRRNPATPSSSSASSASSPPTLTVLSRHQGPSIPSSSAPTSATALTTHLSQRLLPRVTPYLGRLAAAQRARAMEREIREEQDRAFEKTKMRDRERIERKMREEREGRMREERERKEKERMEREEREREREEGRRKEVRMGWRRWGRRVFGKGGDGVQGKVLRVAIRLPSGGRIVHGFRGDASVTALYAVVDSMLVPAGMSAEDDPLYPPGDTAKASMSSAVAEAVLEAHVRSELDGADRNADAYWGFKIASAYPRVEIPWKAGARLADVEVLRGGGQVIVEVVNGVGMANGNGSGGDGDEDDGYHTEESE</sequence>
<accession>A0A9P5Z2T1</accession>
<dbReference type="EMBL" id="MU155205">
    <property type="protein sequence ID" value="KAF9479801.1"/>
    <property type="molecule type" value="Genomic_DNA"/>
</dbReference>
<feature type="region of interest" description="Disordered" evidence="2">
    <location>
        <begin position="337"/>
        <end position="377"/>
    </location>
</feature>
<dbReference type="InterPro" id="IPR006577">
    <property type="entry name" value="UAS"/>
</dbReference>
<dbReference type="GO" id="GO:0036503">
    <property type="term" value="P:ERAD pathway"/>
    <property type="evidence" value="ECO:0007669"/>
    <property type="project" value="TreeGrafter"/>
</dbReference>
<feature type="compositionally biased region" description="Low complexity" evidence="2">
    <location>
        <begin position="364"/>
        <end position="377"/>
    </location>
</feature>
<dbReference type="InterPro" id="IPR029071">
    <property type="entry name" value="Ubiquitin-like_domsf"/>
</dbReference>
<feature type="region of interest" description="Disordered" evidence="2">
    <location>
        <begin position="86"/>
        <end position="105"/>
    </location>
</feature>
<evidence type="ECO:0000256" key="1">
    <source>
        <dbReference type="ARBA" id="ARBA00023054"/>
    </source>
</evidence>
<feature type="region of interest" description="Disordered" evidence="2">
    <location>
        <begin position="622"/>
        <end position="643"/>
    </location>
</feature>
<dbReference type="InterPro" id="IPR036249">
    <property type="entry name" value="Thioredoxin-like_sf"/>
</dbReference>
<dbReference type="OrthoDB" id="1026733at2759"/>
<dbReference type="InterPro" id="IPR050730">
    <property type="entry name" value="UBX_domain-protein"/>
</dbReference>
<dbReference type="GO" id="GO:0005783">
    <property type="term" value="C:endoplasmic reticulum"/>
    <property type="evidence" value="ECO:0007669"/>
    <property type="project" value="TreeGrafter"/>
</dbReference>
<organism evidence="4 5">
    <name type="scientific">Pholiota conissans</name>
    <dbReference type="NCBI Taxonomy" id="109636"/>
    <lineage>
        <taxon>Eukaryota</taxon>
        <taxon>Fungi</taxon>
        <taxon>Dikarya</taxon>
        <taxon>Basidiomycota</taxon>
        <taxon>Agaricomycotina</taxon>
        <taxon>Agaricomycetes</taxon>
        <taxon>Agaricomycetidae</taxon>
        <taxon>Agaricales</taxon>
        <taxon>Agaricineae</taxon>
        <taxon>Strophariaceae</taxon>
        <taxon>Pholiota</taxon>
    </lineage>
</organism>
<dbReference type="AlphaFoldDB" id="A0A9P5Z2T1"/>
<dbReference type="SMART" id="SM00594">
    <property type="entry name" value="UAS"/>
    <property type="match status" value="1"/>
</dbReference>
<dbReference type="PROSITE" id="PS50033">
    <property type="entry name" value="UBX"/>
    <property type="match status" value="1"/>
</dbReference>
<dbReference type="PANTHER" id="PTHR23322">
    <property type="entry name" value="FAS-ASSOCIATED PROTEIN"/>
    <property type="match status" value="1"/>
</dbReference>
<dbReference type="Pfam" id="PF14555">
    <property type="entry name" value="UBA_4"/>
    <property type="match status" value="1"/>
</dbReference>
<gene>
    <name evidence="4" type="ORF">BDN70DRAFT_857829</name>
</gene>
<keyword evidence="5" id="KW-1185">Reference proteome</keyword>
<proteinExistence type="predicted"/>
<dbReference type="GO" id="GO:0043130">
    <property type="term" value="F:ubiquitin binding"/>
    <property type="evidence" value="ECO:0007669"/>
    <property type="project" value="TreeGrafter"/>
</dbReference>
<dbReference type="Proteomes" id="UP000807469">
    <property type="component" value="Unassembled WGS sequence"/>
</dbReference>
<evidence type="ECO:0000259" key="3">
    <source>
        <dbReference type="PROSITE" id="PS50033"/>
    </source>
</evidence>
<evidence type="ECO:0000313" key="5">
    <source>
        <dbReference type="Proteomes" id="UP000807469"/>
    </source>
</evidence>
<dbReference type="Gene3D" id="3.10.20.90">
    <property type="entry name" value="Phosphatidylinositol 3-kinase Catalytic Subunit, Chain A, domain 1"/>
    <property type="match status" value="1"/>
</dbReference>
<feature type="compositionally biased region" description="Low complexity" evidence="2">
    <location>
        <begin position="338"/>
        <end position="354"/>
    </location>
</feature>
<evidence type="ECO:0000256" key="2">
    <source>
        <dbReference type="SAM" id="MobiDB-lite"/>
    </source>
</evidence>
<protein>
    <recommendedName>
        <fullName evidence="3">UBX domain-containing protein</fullName>
    </recommendedName>
</protein>
<dbReference type="SUPFAM" id="SSF52833">
    <property type="entry name" value="Thioredoxin-like"/>
    <property type="match status" value="1"/>
</dbReference>
<feature type="domain" description="UBX" evidence="3">
    <location>
        <begin position="489"/>
        <end position="588"/>
    </location>
</feature>
<dbReference type="Pfam" id="PF00789">
    <property type="entry name" value="UBX"/>
    <property type="match status" value="1"/>
</dbReference>
<dbReference type="InterPro" id="IPR001012">
    <property type="entry name" value="UBX_dom"/>
</dbReference>
<comment type="caution">
    <text evidence="4">The sequence shown here is derived from an EMBL/GenBank/DDBJ whole genome shotgun (WGS) entry which is preliminary data.</text>
</comment>
<dbReference type="SUPFAM" id="SSF54236">
    <property type="entry name" value="Ubiquitin-like"/>
    <property type="match status" value="1"/>
</dbReference>